<feature type="domain" description="Serpin" evidence="2">
    <location>
        <begin position="72"/>
        <end position="195"/>
    </location>
</feature>
<sequence length="219" mass="24834">MGSGSSAPSPSPSSLPLKRLWTSHTGRLPTLPISRPRSDFHLHLALRHAVKVSGQVNSWVEKATNILIKESQEFDPSKTKDAEFHLLNGSHVQVPFMTSENNQKLRAFDEFKVLELPYKYGRDERSFGVYFYLPNTKDGLPYLVERVCSEPGFLDRHLPQRKVEVGYFRIPRFKISFGFEASEVLKKLGVAEPFVGGLTEMVDSVEGQCLIERLPQVHH</sequence>
<protein>
    <recommendedName>
        <fullName evidence="2">Serpin domain-containing protein</fullName>
    </recommendedName>
</protein>
<dbReference type="InterPro" id="IPR023796">
    <property type="entry name" value="Serpin_dom"/>
</dbReference>
<dbReference type="InterPro" id="IPR036186">
    <property type="entry name" value="Serpin_sf"/>
</dbReference>
<dbReference type="GO" id="GO:0005615">
    <property type="term" value="C:extracellular space"/>
    <property type="evidence" value="ECO:0007669"/>
    <property type="project" value="InterPro"/>
</dbReference>
<dbReference type="Gene3D" id="2.30.39.10">
    <property type="entry name" value="Alpha-1-antitrypsin, domain 1"/>
    <property type="match status" value="1"/>
</dbReference>
<organism evidence="3 4">
    <name type="scientific">Punica granatum</name>
    <name type="common">Pomegranate</name>
    <dbReference type="NCBI Taxonomy" id="22663"/>
    <lineage>
        <taxon>Eukaryota</taxon>
        <taxon>Viridiplantae</taxon>
        <taxon>Streptophyta</taxon>
        <taxon>Embryophyta</taxon>
        <taxon>Tracheophyta</taxon>
        <taxon>Spermatophyta</taxon>
        <taxon>Magnoliopsida</taxon>
        <taxon>eudicotyledons</taxon>
        <taxon>Gunneridae</taxon>
        <taxon>Pentapetalae</taxon>
        <taxon>rosids</taxon>
        <taxon>malvids</taxon>
        <taxon>Myrtales</taxon>
        <taxon>Lythraceae</taxon>
        <taxon>Punica</taxon>
    </lineage>
</organism>
<evidence type="ECO:0000313" key="3">
    <source>
        <dbReference type="EMBL" id="PKI68928.1"/>
    </source>
</evidence>
<dbReference type="PANTHER" id="PTHR11461">
    <property type="entry name" value="SERINE PROTEASE INHIBITOR, SERPIN"/>
    <property type="match status" value="1"/>
</dbReference>
<dbReference type="PANTHER" id="PTHR11461:SF211">
    <property type="entry name" value="GH10112P-RELATED"/>
    <property type="match status" value="1"/>
</dbReference>
<dbReference type="STRING" id="22663.A0A2I0KKB0"/>
<evidence type="ECO:0000256" key="1">
    <source>
        <dbReference type="ARBA" id="ARBA00009500"/>
    </source>
</evidence>
<keyword evidence="4" id="KW-1185">Reference proteome</keyword>
<accession>A0A2I0KKB0</accession>
<dbReference type="AlphaFoldDB" id="A0A2I0KKB0"/>
<dbReference type="GO" id="GO:0004867">
    <property type="term" value="F:serine-type endopeptidase inhibitor activity"/>
    <property type="evidence" value="ECO:0007669"/>
    <property type="project" value="InterPro"/>
</dbReference>
<reference evidence="3 4" key="1">
    <citation type="submission" date="2017-11" db="EMBL/GenBank/DDBJ databases">
        <title>De-novo sequencing of pomegranate (Punica granatum L.) genome.</title>
        <authorList>
            <person name="Akparov Z."/>
            <person name="Amiraslanov A."/>
            <person name="Hajiyeva S."/>
            <person name="Abbasov M."/>
            <person name="Kaur K."/>
            <person name="Hamwieh A."/>
            <person name="Solovyev V."/>
            <person name="Salamov A."/>
            <person name="Braich B."/>
            <person name="Kosarev P."/>
            <person name="Mahmoud A."/>
            <person name="Hajiyev E."/>
            <person name="Babayeva S."/>
            <person name="Izzatullayeva V."/>
            <person name="Mammadov A."/>
            <person name="Mammadov A."/>
            <person name="Sharifova S."/>
            <person name="Ojaghi J."/>
            <person name="Eynullazada K."/>
            <person name="Bayramov B."/>
            <person name="Abdulazimova A."/>
            <person name="Shahmuradov I."/>
        </authorList>
    </citation>
    <scope>NUCLEOTIDE SEQUENCE [LARGE SCALE GENOMIC DNA]</scope>
    <source>
        <strain evidence="4">cv. AG2017</strain>
        <tissue evidence="3">Leaf</tissue>
    </source>
</reference>
<dbReference type="SUPFAM" id="SSF56574">
    <property type="entry name" value="Serpins"/>
    <property type="match status" value="1"/>
</dbReference>
<dbReference type="InterPro" id="IPR042185">
    <property type="entry name" value="Serpin_sf_2"/>
</dbReference>
<comment type="similarity">
    <text evidence="1">Belongs to the serpin family.</text>
</comment>
<dbReference type="InterPro" id="IPR000215">
    <property type="entry name" value="Serpin_fam"/>
</dbReference>
<dbReference type="Proteomes" id="UP000233551">
    <property type="component" value="Unassembled WGS sequence"/>
</dbReference>
<gene>
    <name evidence="3" type="ORF">CRG98_010687</name>
</gene>
<name>A0A2I0KKB0_PUNGR</name>
<comment type="caution">
    <text evidence="3">The sequence shown here is derived from an EMBL/GenBank/DDBJ whole genome shotgun (WGS) entry which is preliminary data.</text>
</comment>
<dbReference type="Pfam" id="PF00079">
    <property type="entry name" value="Serpin"/>
    <property type="match status" value="1"/>
</dbReference>
<proteinExistence type="inferred from homology"/>
<dbReference type="EMBL" id="PGOL01000538">
    <property type="protein sequence ID" value="PKI68928.1"/>
    <property type="molecule type" value="Genomic_DNA"/>
</dbReference>
<evidence type="ECO:0000259" key="2">
    <source>
        <dbReference type="Pfam" id="PF00079"/>
    </source>
</evidence>
<evidence type="ECO:0000313" key="4">
    <source>
        <dbReference type="Proteomes" id="UP000233551"/>
    </source>
</evidence>